<dbReference type="SUPFAM" id="SSF53807">
    <property type="entry name" value="Helical backbone' metal receptor"/>
    <property type="match status" value="1"/>
</dbReference>
<keyword evidence="5" id="KW-1185">Reference proteome</keyword>
<proteinExistence type="inferred from homology"/>
<dbReference type="PANTHER" id="PTHR30535:SF7">
    <property type="entry name" value="IRON(III) DICITRATE-BINDING PROTEIN"/>
    <property type="match status" value="1"/>
</dbReference>
<evidence type="ECO:0000313" key="5">
    <source>
        <dbReference type="Proteomes" id="UP000315628"/>
    </source>
</evidence>
<accession>A0A560WGE8</accession>
<organism evidence="4 5">
    <name type="scientific">Marihabitans asiaticum</name>
    <dbReference type="NCBI Taxonomy" id="415218"/>
    <lineage>
        <taxon>Bacteria</taxon>
        <taxon>Bacillati</taxon>
        <taxon>Actinomycetota</taxon>
        <taxon>Actinomycetes</taxon>
        <taxon>Micrococcales</taxon>
        <taxon>Intrasporangiaceae</taxon>
        <taxon>Marihabitans</taxon>
    </lineage>
</organism>
<dbReference type="InterPro" id="IPR050902">
    <property type="entry name" value="ABC_Transporter_SBP"/>
</dbReference>
<evidence type="ECO:0000259" key="3">
    <source>
        <dbReference type="PROSITE" id="PS50983"/>
    </source>
</evidence>
<dbReference type="EMBL" id="VIUW01000001">
    <property type="protein sequence ID" value="TWD16688.1"/>
    <property type="molecule type" value="Genomic_DNA"/>
</dbReference>
<feature type="domain" description="Fe/B12 periplasmic-binding" evidence="3">
    <location>
        <begin position="69"/>
        <end position="338"/>
    </location>
</feature>
<dbReference type="PROSITE" id="PS50983">
    <property type="entry name" value="FE_B12_PBP"/>
    <property type="match status" value="1"/>
</dbReference>
<comment type="caution">
    <text evidence="4">The sequence shown here is derived from an EMBL/GenBank/DDBJ whole genome shotgun (WGS) entry which is preliminary data.</text>
</comment>
<dbReference type="RefSeq" id="WP_144854856.1">
    <property type="nucleotide sequence ID" value="NZ_BAAAYT010000001.1"/>
</dbReference>
<protein>
    <submittedName>
        <fullName evidence="4">Iron complex transport system substrate-binding protein</fullName>
    </submittedName>
</protein>
<feature type="chain" id="PRO_5021942289" evidence="2">
    <location>
        <begin position="25"/>
        <end position="338"/>
    </location>
</feature>
<comment type="similarity">
    <text evidence="1">Belongs to the bacterial solute-binding protein 8 family.</text>
</comment>
<dbReference type="Proteomes" id="UP000315628">
    <property type="component" value="Unassembled WGS sequence"/>
</dbReference>
<dbReference type="OrthoDB" id="9797850at2"/>
<feature type="signal peptide" evidence="2">
    <location>
        <begin position="1"/>
        <end position="24"/>
    </location>
</feature>
<keyword evidence="2" id="KW-0732">Signal</keyword>
<evidence type="ECO:0000256" key="1">
    <source>
        <dbReference type="ARBA" id="ARBA00008814"/>
    </source>
</evidence>
<evidence type="ECO:0000313" key="4">
    <source>
        <dbReference type="EMBL" id="TWD16688.1"/>
    </source>
</evidence>
<gene>
    <name evidence="4" type="ORF">FB557_0220</name>
</gene>
<name>A0A560WGE8_9MICO</name>
<dbReference type="AlphaFoldDB" id="A0A560WGE8"/>
<dbReference type="InterPro" id="IPR002491">
    <property type="entry name" value="ABC_transptr_periplasmic_BD"/>
</dbReference>
<reference evidence="4 5" key="1">
    <citation type="submission" date="2019-06" db="EMBL/GenBank/DDBJ databases">
        <title>Sequencing the genomes of 1000 actinobacteria strains.</title>
        <authorList>
            <person name="Klenk H.-P."/>
        </authorList>
    </citation>
    <scope>NUCLEOTIDE SEQUENCE [LARGE SCALE GENOMIC DNA]</scope>
    <source>
        <strain evidence="4 5">DSM 18935</strain>
    </source>
</reference>
<sequence length="338" mass="35337">MSTIQPRARRAALILTATAGVALAGCAGPPDSGDASSSTSGAASSSAAEYPVEVESCGHTSTVKQAPTKAITLNQGATEVMLALGLEDSMAGTAYLDDAVAPRWKTAYESVPVLAKEYPSHEKILATDPDFVYASYGSAFEDKVAGTQAELDADSVASYLSPFGCDDKAQRPDPSFDAVWDEVDEVAEAFGVEDRAEQIRTDQQAVLEEVKDVAKGKTVLWYDGGTKTPNVGAGGGSPQVVMDAIGATNIFADLEGGWGEGSWEQVVEADPDVIVLADAAWDSAKDKRAHLESDPALTKLNAVQDSAFITVPFSETTAGVRLADGVASVADQVEQLRR</sequence>
<evidence type="ECO:0000256" key="2">
    <source>
        <dbReference type="SAM" id="SignalP"/>
    </source>
</evidence>
<dbReference type="PROSITE" id="PS51257">
    <property type="entry name" value="PROKAR_LIPOPROTEIN"/>
    <property type="match status" value="1"/>
</dbReference>
<dbReference type="Pfam" id="PF01497">
    <property type="entry name" value="Peripla_BP_2"/>
    <property type="match status" value="1"/>
</dbReference>
<dbReference type="PANTHER" id="PTHR30535">
    <property type="entry name" value="VITAMIN B12-BINDING PROTEIN"/>
    <property type="match status" value="1"/>
</dbReference>
<dbReference type="Gene3D" id="3.40.50.1980">
    <property type="entry name" value="Nitrogenase molybdenum iron protein domain"/>
    <property type="match status" value="2"/>
</dbReference>